<evidence type="ECO:0000259" key="2">
    <source>
        <dbReference type="Pfam" id="PF13229"/>
    </source>
</evidence>
<dbReference type="SUPFAM" id="SSF51126">
    <property type="entry name" value="Pectin lyase-like"/>
    <property type="match status" value="1"/>
</dbReference>
<evidence type="ECO:0000313" key="3">
    <source>
        <dbReference type="EMBL" id="NDK54920.1"/>
    </source>
</evidence>
<keyword evidence="4" id="KW-1185">Reference proteome</keyword>
<feature type="signal peptide" evidence="1">
    <location>
        <begin position="1"/>
        <end position="21"/>
    </location>
</feature>
<dbReference type="InterPro" id="IPR011050">
    <property type="entry name" value="Pectin_lyase_fold/virulence"/>
</dbReference>
<feature type="domain" description="Right handed beta helix" evidence="2">
    <location>
        <begin position="236"/>
        <end position="323"/>
    </location>
</feature>
<dbReference type="Gene3D" id="2.160.20.10">
    <property type="entry name" value="Single-stranded right-handed beta-helix, Pectin lyase-like"/>
    <property type="match status" value="1"/>
</dbReference>
<dbReference type="InterPro" id="IPR012334">
    <property type="entry name" value="Pectin_lyas_fold"/>
</dbReference>
<dbReference type="RefSeq" id="WP_162344970.1">
    <property type="nucleotide sequence ID" value="NZ_JAAEAA010000003.1"/>
</dbReference>
<dbReference type="InterPro" id="IPR039448">
    <property type="entry name" value="Beta_helix"/>
</dbReference>
<dbReference type="AlphaFoldDB" id="A0A6B2H559"/>
<dbReference type="Pfam" id="PF13229">
    <property type="entry name" value="Beta_helix"/>
    <property type="match status" value="1"/>
</dbReference>
<keyword evidence="1" id="KW-0732">Signal</keyword>
<dbReference type="PROSITE" id="PS51257">
    <property type="entry name" value="PROKAR_LIPOPROTEIN"/>
    <property type="match status" value="1"/>
</dbReference>
<gene>
    <name evidence="3" type="ORF">GWO68_03220</name>
</gene>
<feature type="chain" id="PRO_5025375531" description="Right handed beta helix domain-containing protein" evidence="1">
    <location>
        <begin position="22"/>
        <end position="458"/>
    </location>
</feature>
<sequence>MRYLLAILPLLFLLSMFSCEPKDEVLTTDPGAILEFSQDTVLFDTVFVTQGSVTKRLKVYNPNKKAVRISNITLVGAAASPYNLIINGQETIVRNNLELRGKDSLYILVKVNINPNDVNLPFLVADSILFETNGQRQTIKLVAYGQNAVFHRKETIGTTTWTSDLPHVLLDTVLLREGATLTINKGARIVAGSKGVLLINGTLNVNGTPEERVTFIGYRREPEYVRAPGQWEGIRILTKSSNNSIKYADIRNTTYGLRIGNPGKGGTLVEGCIISHAFLDGIIAFTSDVQVINSLIYNCGQFGFGGLGGGNYEVLYSTIVNYNNSLPRENSAFVVTDYIPDTEIKDKPTSLRLVNTIVYSDNFSAEDELLLDVKEGTGLDIANNLLRTAKYKDALNRNGNILNKEPKFKDIGKFIFRLDTLSPASNAARVLPTITKDITGTNRHATTPDIGAYERTID</sequence>
<evidence type="ECO:0000313" key="4">
    <source>
        <dbReference type="Proteomes" id="UP000478546"/>
    </source>
</evidence>
<protein>
    <recommendedName>
        <fullName evidence="2">Right handed beta helix domain-containing protein</fullName>
    </recommendedName>
</protein>
<dbReference type="Proteomes" id="UP000478546">
    <property type="component" value="Unassembled WGS sequence"/>
</dbReference>
<name>A0A6B2H559_9BACT</name>
<reference evidence="3 4" key="1">
    <citation type="submission" date="2020-01" db="EMBL/GenBank/DDBJ databases">
        <authorList>
            <person name="Kim M.K."/>
        </authorList>
    </citation>
    <scope>NUCLEOTIDE SEQUENCE [LARGE SCALE GENOMIC DNA]</scope>
    <source>
        <strain evidence="3 4">BT213</strain>
    </source>
</reference>
<proteinExistence type="predicted"/>
<comment type="caution">
    <text evidence="3">The sequence shown here is derived from an EMBL/GenBank/DDBJ whole genome shotgun (WGS) entry which is preliminary data.</text>
</comment>
<organism evidence="3 4">
    <name type="scientific">Pontibacter fetidus</name>
    <dbReference type="NCBI Taxonomy" id="2700082"/>
    <lineage>
        <taxon>Bacteria</taxon>
        <taxon>Pseudomonadati</taxon>
        <taxon>Bacteroidota</taxon>
        <taxon>Cytophagia</taxon>
        <taxon>Cytophagales</taxon>
        <taxon>Hymenobacteraceae</taxon>
        <taxon>Pontibacter</taxon>
    </lineage>
</organism>
<accession>A0A6B2H559</accession>
<evidence type="ECO:0000256" key="1">
    <source>
        <dbReference type="SAM" id="SignalP"/>
    </source>
</evidence>
<dbReference type="EMBL" id="JAAEAA010000003">
    <property type="protein sequence ID" value="NDK54920.1"/>
    <property type="molecule type" value="Genomic_DNA"/>
</dbReference>